<comment type="caution">
    <text evidence="1">The sequence shown here is derived from an EMBL/GenBank/DDBJ whole genome shotgun (WGS) entry which is preliminary data.</text>
</comment>
<accession>A0AAN7BWE0</accession>
<reference evidence="1" key="2">
    <citation type="submission" date="2023-05" db="EMBL/GenBank/DDBJ databases">
        <authorList>
            <consortium name="Lawrence Berkeley National Laboratory"/>
            <person name="Steindorff A."/>
            <person name="Hensen N."/>
            <person name="Bonometti L."/>
            <person name="Westerberg I."/>
            <person name="Brannstrom I.O."/>
            <person name="Guillou S."/>
            <person name="Cros-Aarteil S."/>
            <person name="Calhoun S."/>
            <person name="Haridas S."/>
            <person name="Kuo A."/>
            <person name="Mondo S."/>
            <person name="Pangilinan J."/>
            <person name="Riley R."/>
            <person name="Labutti K."/>
            <person name="Andreopoulos B."/>
            <person name="Lipzen A."/>
            <person name="Chen C."/>
            <person name="Yanf M."/>
            <person name="Daum C."/>
            <person name="Ng V."/>
            <person name="Clum A."/>
            <person name="Ohm R."/>
            <person name="Martin F."/>
            <person name="Silar P."/>
            <person name="Natvig D."/>
            <person name="Lalanne C."/>
            <person name="Gautier V."/>
            <person name="Ament-Velasquez S.L."/>
            <person name="Kruys A."/>
            <person name="Hutchinson M.I."/>
            <person name="Powell A.J."/>
            <person name="Barry K."/>
            <person name="Miller A.N."/>
            <person name="Grigoriev I.V."/>
            <person name="Debuchy R."/>
            <person name="Gladieux P."/>
            <person name="Thoren M.H."/>
            <person name="Johannesson H."/>
        </authorList>
    </citation>
    <scope>NUCLEOTIDE SEQUENCE</scope>
    <source>
        <strain evidence="1">CBS 990.96</strain>
    </source>
</reference>
<proteinExistence type="predicted"/>
<gene>
    <name evidence="1" type="ORF">QBC38DRAFT_451834</name>
</gene>
<sequence length="255" mass="28489">MEMGNDAAAVDALAQELMDFDFDSIEEFIAVCSTWSDFNFKGFASLYLSTSTTMPERIEFLKEVIISRIQTKLFHGKEVSKKVCDFLKDHYHGNVLCNHVIIRLAVSNYDFPDGDEATAEFLSKKLIPTISISPDYSIFLVKHICNSRSRPPRSVDHIITGFENTHKILSALVNKLPGSASTCTGSGVQTDLDSVLYKDLRELCGLGGRRVPPATTSSQVTRFFREVLKTIRDNRKMVAKVVRIQTRAESRAATA</sequence>
<organism evidence="1 2">
    <name type="scientific">Podospora fimiseda</name>
    <dbReference type="NCBI Taxonomy" id="252190"/>
    <lineage>
        <taxon>Eukaryota</taxon>
        <taxon>Fungi</taxon>
        <taxon>Dikarya</taxon>
        <taxon>Ascomycota</taxon>
        <taxon>Pezizomycotina</taxon>
        <taxon>Sordariomycetes</taxon>
        <taxon>Sordariomycetidae</taxon>
        <taxon>Sordariales</taxon>
        <taxon>Podosporaceae</taxon>
        <taxon>Podospora</taxon>
    </lineage>
</organism>
<evidence type="ECO:0000313" key="2">
    <source>
        <dbReference type="Proteomes" id="UP001301958"/>
    </source>
</evidence>
<dbReference type="AlphaFoldDB" id="A0AAN7BWE0"/>
<protein>
    <submittedName>
        <fullName evidence="1">Uncharacterized protein</fullName>
    </submittedName>
</protein>
<keyword evidence="2" id="KW-1185">Reference proteome</keyword>
<reference evidence="1" key="1">
    <citation type="journal article" date="2023" name="Mol. Phylogenet. Evol.">
        <title>Genome-scale phylogeny and comparative genomics of the fungal order Sordariales.</title>
        <authorList>
            <person name="Hensen N."/>
            <person name="Bonometti L."/>
            <person name="Westerberg I."/>
            <person name="Brannstrom I.O."/>
            <person name="Guillou S."/>
            <person name="Cros-Aarteil S."/>
            <person name="Calhoun S."/>
            <person name="Haridas S."/>
            <person name="Kuo A."/>
            <person name="Mondo S."/>
            <person name="Pangilinan J."/>
            <person name="Riley R."/>
            <person name="LaButti K."/>
            <person name="Andreopoulos B."/>
            <person name="Lipzen A."/>
            <person name="Chen C."/>
            <person name="Yan M."/>
            <person name="Daum C."/>
            <person name="Ng V."/>
            <person name="Clum A."/>
            <person name="Steindorff A."/>
            <person name="Ohm R.A."/>
            <person name="Martin F."/>
            <person name="Silar P."/>
            <person name="Natvig D.O."/>
            <person name="Lalanne C."/>
            <person name="Gautier V."/>
            <person name="Ament-Velasquez S.L."/>
            <person name="Kruys A."/>
            <person name="Hutchinson M.I."/>
            <person name="Powell A.J."/>
            <person name="Barry K."/>
            <person name="Miller A.N."/>
            <person name="Grigoriev I.V."/>
            <person name="Debuchy R."/>
            <person name="Gladieux P."/>
            <person name="Hiltunen Thoren M."/>
            <person name="Johannesson H."/>
        </authorList>
    </citation>
    <scope>NUCLEOTIDE SEQUENCE</scope>
    <source>
        <strain evidence="1">CBS 990.96</strain>
    </source>
</reference>
<evidence type="ECO:0000313" key="1">
    <source>
        <dbReference type="EMBL" id="KAK4230805.1"/>
    </source>
</evidence>
<name>A0AAN7BWE0_9PEZI</name>
<dbReference type="EMBL" id="MU865296">
    <property type="protein sequence ID" value="KAK4230805.1"/>
    <property type="molecule type" value="Genomic_DNA"/>
</dbReference>
<dbReference type="Proteomes" id="UP001301958">
    <property type="component" value="Unassembled WGS sequence"/>
</dbReference>